<feature type="region of interest" description="Disordered" evidence="1">
    <location>
        <begin position="58"/>
        <end position="79"/>
    </location>
</feature>
<evidence type="ECO:0000313" key="2">
    <source>
        <dbReference type="EMBL" id="CAB4171855.1"/>
    </source>
</evidence>
<protein>
    <submittedName>
        <fullName evidence="3">Uncharacterized protein</fullName>
    </submittedName>
</protein>
<gene>
    <name evidence="3" type="ORF">UFOVP1358_31</name>
    <name evidence="2" type="ORF">UFOVP931_25</name>
</gene>
<organism evidence="3">
    <name type="scientific">uncultured Caudovirales phage</name>
    <dbReference type="NCBI Taxonomy" id="2100421"/>
    <lineage>
        <taxon>Viruses</taxon>
        <taxon>Duplodnaviria</taxon>
        <taxon>Heunggongvirae</taxon>
        <taxon>Uroviricota</taxon>
        <taxon>Caudoviricetes</taxon>
        <taxon>Peduoviridae</taxon>
        <taxon>Maltschvirus</taxon>
        <taxon>Maltschvirus maltsch</taxon>
    </lineage>
</organism>
<evidence type="ECO:0000256" key="1">
    <source>
        <dbReference type="SAM" id="MobiDB-lite"/>
    </source>
</evidence>
<accession>A0A6J5S3U1</accession>
<evidence type="ECO:0000313" key="3">
    <source>
        <dbReference type="EMBL" id="CAB4200056.1"/>
    </source>
</evidence>
<name>A0A6J5S3U1_9CAUD</name>
<proteinExistence type="predicted"/>
<reference evidence="3" key="1">
    <citation type="submission" date="2020-05" db="EMBL/GenBank/DDBJ databases">
        <authorList>
            <person name="Chiriac C."/>
            <person name="Salcher M."/>
            <person name="Ghai R."/>
            <person name="Kavagutti S V."/>
        </authorList>
    </citation>
    <scope>NUCLEOTIDE SEQUENCE</scope>
</reference>
<sequence length="152" mass="17021">MTTKTYTARDSATSALRKLGLQARDYNLFITKVGDKFECKLGAAADHLESLKNPKPVETKATRTKVTESESVDAKDARLAKAGRRDTDAVVEAKVKKMGISATARELILSGKTNQEVWEALKQQFNLDDSKKHYPTWYRCEMKRTGLLPKEA</sequence>
<dbReference type="EMBL" id="LR796870">
    <property type="protein sequence ID" value="CAB4171855.1"/>
    <property type="molecule type" value="Genomic_DNA"/>
</dbReference>
<dbReference type="EMBL" id="LR797302">
    <property type="protein sequence ID" value="CAB4200056.1"/>
    <property type="molecule type" value="Genomic_DNA"/>
</dbReference>